<dbReference type="EMBL" id="BAAADJ010000014">
    <property type="protein sequence ID" value="GAA0323807.1"/>
    <property type="molecule type" value="Genomic_DNA"/>
</dbReference>
<keyword evidence="1" id="KW-0472">Membrane</keyword>
<name>A0ABP3FSU9_9BACI</name>
<feature type="transmembrane region" description="Helical" evidence="1">
    <location>
        <begin position="20"/>
        <end position="42"/>
    </location>
</feature>
<sequence>MKRISRRKLRKQQNGRYTIFDFIIDVLLFIPELIVFPFRILFYLGRGLFRIIGDVFNF</sequence>
<reference evidence="3" key="1">
    <citation type="journal article" date="2019" name="Int. J. Syst. Evol. Microbiol.">
        <title>The Global Catalogue of Microorganisms (GCM) 10K type strain sequencing project: providing services to taxonomists for standard genome sequencing and annotation.</title>
        <authorList>
            <consortium name="The Broad Institute Genomics Platform"/>
            <consortium name="The Broad Institute Genome Sequencing Center for Infectious Disease"/>
            <person name="Wu L."/>
            <person name="Ma J."/>
        </authorList>
    </citation>
    <scope>NUCLEOTIDE SEQUENCE [LARGE SCALE GENOMIC DNA]</scope>
    <source>
        <strain evidence="3">JCM 9731</strain>
    </source>
</reference>
<keyword evidence="1" id="KW-1133">Transmembrane helix</keyword>
<keyword evidence="1" id="KW-0812">Transmembrane</keyword>
<dbReference type="Proteomes" id="UP001500782">
    <property type="component" value="Unassembled WGS sequence"/>
</dbReference>
<gene>
    <name evidence="2" type="ORF">GCM10008967_12900</name>
</gene>
<accession>A0ABP3FSU9</accession>
<proteinExistence type="predicted"/>
<evidence type="ECO:0000313" key="2">
    <source>
        <dbReference type="EMBL" id="GAA0323807.1"/>
    </source>
</evidence>
<organism evidence="2 3">
    <name type="scientific">Bacillus carboniphilus</name>
    <dbReference type="NCBI Taxonomy" id="86663"/>
    <lineage>
        <taxon>Bacteria</taxon>
        <taxon>Bacillati</taxon>
        <taxon>Bacillota</taxon>
        <taxon>Bacilli</taxon>
        <taxon>Bacillales</taxon>
        <taxon>Bacillaceae</taxon>
        <taxon>Bacillus</taxon>
    </lineage>
</organism>
<dbReference type="RefSeq" id="WP_343797437.1">
    <property type="nucleotide sequence ID" value="NZ_BAAADJ010000014.1"/>
</dbReference>
<keyword evidence="3" id="KW-1185">Reference proteome</keyword>
<evidence type="ECO:0000313" key="3">
    <source>
        <dbReference type="Proteomes" id="UP001500782"/>
    </source>
</evidence>
<comment type="caution">
    <text evidence="2">The sequence shown here is derived from an EMBL/GenBank/DDBJ whole genome shotgun (WGS) entry which is preliminary data.</text>
</comment>
<protein>
    <submittedName>
        <fullName evidence="2">Uncharacterized protein</fullName>
    </submittedName>
</protein>
<evidence type="ECO:0000256" key="1">
    <source>
        <dbReference type="SAM" id="Phobius"/>
    </source>
</evidence>